<evidence type="ECO:0000256" key="1">
    <source>
        <dbReference type="ARBA" id="ARBA00008144"/>
    </source>
</evidence>
<keyword evidence="9" id="KW-1185">Reference proteome</keyword>
<comment type="caution">
    <text evidence="8">The sequence shown here is derived from an EMBL/GenBank/DDBJ whole genome shotgun (WGS) entry which is preliminary data.</text>
</comment>
<protein>
    <submittedName>
        <fullName evidence="8">Similar to Saccharomyces cerevisiae YNL297C MON2 Peripheral membrane protein with a role in endocytosis and vacuole integrity</fullName>
    </submittedName>
</protein>
<accession>A0A0J9X9I4</accession>
<evidence type="ECO:0000256" key="4">
    <source>
        <dbReference type="SAM" id="MobiDB-lite"/>
    </source>
</evidence>
<dbReference type="InterPro" id="IPR016024">
    <property type="entry name" value="ARM-type_fold"/>
</dbReference>
<feature type="region of interest" description="Disordered" evidence="4">
    <location>
        <begin position="476"/>
        <end position="514"/>
    </location>
</feature>
<comment type="similarity">
    <text evidence="1">Belongs to the MON2 family.</text>
</comment>
<evidence type="ECO:0000259" key="5">
    <source>
        <dbReference type="Pfam" id="PF12783"/>
    </source>
</evidence>
<gene>
    <name evidence="8" type="ORF">BN980_GECA06s01781g</name>
</gene>
<dbReference type="InterPro" id="IPR032629">
    <property type="entry name" value="DCB_dom"/>
</dbReference>
<dbReference type="GO" id="GO:0015031">
    <property type="term" value="P:protein transport"/>
    <property type="evidence" value="ECO:0007669"/>
    <property type="project" value="UniProtKB-KW"/>
</dbReference>
<dbReference type="EMBL" id="CCBN010000006">
    <property type="protein sequence ID" value="CDO53916.1"/>
    <property type="molecule type" value="Genomic_DNA"/>
</dbReference>
<dbReference type="SUPFAM" id="SSF48371">
    <property type="entry name" value="ARM repeat"/>
    <property type="match status" value="2"/>
</dbReference>
<sequence>MSTIHQISTELSNLISQTKRRNTELRQASERSLDILKLYTPNTDEPKFLKGLSKHLDFISPFLIACATRNAKYSATAVQCLHTLINYEGLPPARMVEVLDALKEATHLGVEIQLKILQSLPSLIQNYGEFMFNNLIVELLQICYILQGGNKIPVVVNTALATLQQVIISVFDKVVSEDNSTKPKPKTFEVPVDNNDKILVSPAAYDALRVFCDICNLIERQKPLFLQFSHLPETVGLELIESILTTHSDIFINHVEFCYVLRTRAVPVLLRTFSEKRDFPVTVRVTRILYLLIRRQLSTLLVECEVIISLLTHMLEPEAAPYWKRVLCMEVFQGVCSEFSLIQDIYHAYDFQDGRRAVVKTWVTAIDKLSSENPSVIGLGRISTPIVVPEESQSSRTTSSGLATLTDFGSSSGSRNSIDLIQIKGISLKTSTVRSSCIDLLDKSDPPTLPPSYLYYLALQCISSLSEGLARTVFTSSTDKKKPKQANTSLENNTSNDGRSRSVSPSRTSDSINLKEESESAITASLVGVCWPELLSSYTTFFQATMDSEMYHNLVRSAQKFTHASGVLMLVSPRDAFLSLLGKFSVALDEVVDPAPNPSSKPGLLSMETLVGTLSPTVGRDHSRMPSTSGPSSSAGAKPTLTSRNVLCFRALLNLGISLGPSLGQGWSIILETIQYAHYIVEGMKNEKRKGSVSKGVPEYNIETTPLPFSHLGPEFHAVENSIRRLVDSSKEYSSSSFNQLISSITNLSSLVLELPKETLNGEIAISGIGVLEVCDPIFLLEFLGSFCKRNTERFIHSDPEEIKTWKSLTGFLMTIETTRSLSPDYRIRASQILNEIIRTTSYVAYESQKENNKAQEAQYLILETLTNEVQEIVNLGLPDDGSNTLLTTECKMHVIVIDYLNKILDQCGGVLQQGWDIVFDIIDTVFSWLPDNNKINFEVQSRRLLVDRSVLLVKSGFDSLQLVCNDFLDNLPSTCLIRLVDTLYKFCHQDSDLNISFTSISFFWIVSDHLRSLLTTTEVKSDLSKEITTKQGLLELSQKTDNPVDSLNAMWMIALLRLAAIVNDARPQVRNGAVQVLFRIFEAHGGQLQPRVWKACQTIVLETVMKNDPFATSTTSQDQQLETEWCETLGLIFSGLGTLYSTFIDRFVKEDHFETQWTSLLSHLQKFSLSQTRLSVTLSVYNCLYTILEGIGKRESIEFPSSCIDKTWEFWFGQSIEPNLVTTKASQDAYTVLVELHEVLSGITKDFPNDRVTKTVQLLKKCAAYPVLSPYSSDKDHLSPLQAAAFKQIESLRFNSIHSKTEILTLLSELAVLPFDSNVLKNLDDLSKQPKQTRAELYRRPTFVSLSIHSLNLLEKGLDESKADFKVLIKNGSTRTIASRLLIPINAKFDTYIIENSKPQLWELATTRFIELIDISMPLFTKISSAGNTDTKDVDEINQLWQLFGDAIVGILLAGRNLVCSGKTPVDSMIQFSTGFEKFDINSYEIIIAKLMAYKADVPFNFWKNVIRALFQASFLYDMDRFSTNSSTPVIPTLISADCEAKLENTLSPAESIDYILQNAFFGSTTEIVRKPREKLAYICIEALSTISRHASASEDVQMLANDYLMLRIALVIYVFIADHPLRGHLMPMPKVQRAELLFVLRQLLDQQNVTGKPNVLYKLIVKAVPIAENDFVILELCTNLLMKM</sequence>
<dbReference type="InterPro" id="IPR032691">
    <property type="entry name" value="Mon2/Sec7/BIG1-like_HUS"/>
</dbReference>
<dbReference type="Pfam" id="PF12783">
    <property type="entry name" value="Sec7-like_HUS"/>
    <property type="match status" value="1"/>
</dbReference>
<name>A0A0J9X9I4_GEOCN</name>
<proteinExistence type="inferred from homology"/>
<feature type="compositionally biased region" description="Polar residues" evidence="4">
    <location>
        <begin position="485"/>
        <end position="497"/>
    </location>
</feature>
<evidence type="ECO:0000259" key="6">
    <source>
        <dbReference type="Pfam" id="PF16206"/>
    </source>
</evidence>
<feature type="domain" description="Mon2 C-terminal" evidence="6">
    <location>
        <begin position="967"/>
        <end position="1193"/>
    </location>
</feature>
<organism evidence="8 9">
    <name type="scientific">Geotrichum candidum</name>
    <name type="common">Oospora lactis</name>
    <name type="synonym">Dipodascus geotrichum</name>
    <dbReference type="NCBI Taxonomy" id="1173061"/>
    <lineage>
        <taxon>Eukaryota</taxon>
        <taxon>Fungi</taxon>
        <taxon>Dikarya</taxon>
        <taxon>Ascomycota</taxon>
        <taxon>Saccharomycotina</taxon>
        <taxon>Dipodascomycetes</taxon>
        <taxon>Dipodascales</taxon>
        <taxon>Dipodascaceae</taxon>
        <taxon>Geotrichum</taxon>
    </lineage>
</organism>
<keyword evidence="2" id="KW-0813">Transport</keyword>
<dbReference type="Pfam" id="PF16213">
    <property type="entry name" value="DCB"/>
    <property type="match status" value="1"/>
</dbReference>
<dbReference type="Proteomes" id="UP000242525">
    <property type="component" value="Unassembled WGS sequence"/>
</dbReference>
<dbReference type="GO" id="GO:0005794">
    <property type="term" value="C:Golgi apparatus"/>
    <property type="evidence" value="ECO:0007669"/>
    <property type="project" value="UniProtKB-ARBA"/>
</dbReference>
<evidence type="ECO:0000313" key="8">
    <source>
        <dbReference type="EMBL" id="CDO53916.1"/>
    </source>
</evidence>
<dbReference type="PANTHER" id="PTHR10663:SF333">
    <property type="entry name" value="PROTEIN MON2 HOMOLOG"/>
    <property type="match status" value="1"/>
</dbReference>
<evidence type="ECO:0000256" key="2">
    <source>
        <dbReference type="ARBA" id="ARBA00022448"/>
    </source>
</evidence>
<evidence type="ECO:0000313" key="9">
    <source>
        <dbReference type="Proteomes" id="UP000242525"/>
    </source>
</evidence>
<feature type="domain" description="Mon2/Sec7/BIG1-like dimerisation and cyclophilin-binding" evidence="7">
    <location>
        <begin position="4"/>
        <end position="178"/>
    </location>
</feature>
<evidence type="ECO:0000256" key="3">
    <source>
        <dbReference type="ARBA" id="ARBA00022927"/>
    </source>
</evidence>
<dbReference type="PANTHER" id="PTHR10663">
    <property type="entry name" value="GUANYL-NUCLEOTIDE EXCHANGE FACTOR"/>
    <property type="match status" value="1"/>
</dbReference>
<feature type="compositionally biased region" description="Low complexity" evidence="4">
    <location>
        <begin position="501"/>
        <end position="511"/>
    </location>
</feature>
<dbReference type="InterPro" id="IPR032817">
    <property type="entry name" value="Mon2_C"/>
</dbReference>
<dbReference type="Pfam" id="PF16206">
    <property type="entry name" value="Mon2_C"/>
    <property type="match status" value="1"/>
</dbReference>
<dbReference type="STRING" id="1173061.A0A0J9X9I4"/>
<dbReference type="OrthoDB" id="294853at2759"/>
<evidence type="ECO:0000259" key="7">
    <source>
        <dbReference type="Pfam" id="PF16213"/>
    </source>
</evidence>
<feature type="region of interest" description="Disordered" evidence="4">
    <location>
        <begin position="616"/>
        <end position="638"/>
    </location>
</feature>
<feature type="domain" description="Mon2/Sec7/BIG1-like HUS" evidence="5">
    <location>
        <begin position="204"/>
        <end position="356"/>
    </location>
</feature>
<reference evidence="8" key="1">
    <citation type="submission" date="2014-03" db="EMBL/GenBank/DDBJ databases">
        <authorList>
            <person name="Casaregola S."/>
        </authorList>
    </citation>
    <scope>NUCLEOTIDE SEQUENCE [LARGE SCALE GENOMIC DNA]</scope>
    <source>
        <strain evidence="8">CLIB 918</strain>
    </source>
</reference>
<keyword evidence="3" id="KW-0653">Protein transport</keyword>
<feature type="compositionally biased region" description="Low complexity" evidence="4">
    <location>
        <begin position="627"/>
        <end position="638"/>
    </location>
</feature>